<sequence>MFSIPAFPPRTPQVTDTENRMREVYKVSGKLSVDGKEYKSSIDELQHLGELGSGTCGHVVKMLHKPSSAVIAVKQMRRSGNSEETKRILMDLDVVVRSHDCPYIVRCLGCFVTDADVWICMELMASCFDKLLKRLGAPIPETILGKVTVATVSALSYLKETHGVIHRDVKPSNILLDERGNVKLCDFGISGRLVDSKAKTRSAGCAAYMAPERIDPPDPTRPDYDIRADVWSLGISLVELATGVFPYRDCQNDFEVLTRVIADDPPKLPEDSNFSPEFKSFVSQCLTKNYRQRPKYVKLLEHPFVVKSSRSGVSVGAWTIDACASPPPPPTPARRVSADNRWRASPASSGNTSPIVLQRFYHQNQQRRSRVDLHSTPRHRSLSREHSAGRSPDPPPRTNRHPMLGHDGD</sequence>
<comment type="catalytic activity">
    <reaction evidence="12">
        <text>L-tyrosyl-[protein] + ATP = O-phospho-L-tyrosyl-[protein] + ADP + H(+)</text>
        <dbReference type="Rhea" id="RHEA:10596"/>
        <dbReference type="Rhea" id="RHEA-COMP:10136"/>
        <dbReference type="Rhea" id="RHEA-COMP:20101"/>
        <dbReference type="ChEBI" id="CHEBI:15378"/>
        <dbReference type="ChEBI" id="CHEBI:30616"/>
        <dbReference type="ChEBI" id="CHEBI:46858"/>
        <dbReference type="ChEBI" id="CHEBI:61978"/>
        <dbReference type="ChEBI" id="CHEBI:456216"/>
        <dbReference type="EC" id="2.7.12.2"/>
    </reaction>
</comment>
<dbReference type="Proteomes" id="UP000005204">
    <property type="component" value="Unassembled WGS sequence"/>
</dbReference>
<evidence type="ECO:0000256" key="9">
    <source>
        <dbReference type="ARBA" id="ARBA00038999"/>
    </source>
</evidence>
<dbReference type="EnsemblMetazoa" id="NM_001256983.1">
    <property type="protein sequence ID" value="NP_001243912.1"/>
    <property type="gene ID" value="LOC100862753"/>
</dbReference>
<keyword evidence="1" id="KW-0723">Serine/threonine-protein kinase</keyword>
<dbReference type="PANTHER" id="PTHR47238">
    <property type="entry name" value="MITOGEN-ACTIVATED PROTEIN KINASE KINASE 5"/>
    <property type="match status" value="1"/>
</dbReference>
<dbReference type="KEGG" id="bmor:100862753"/>
<evidence type="ECO:0000256" key="3">
    <source>
        <dbReference type="ARBA" id="ARBA00022679"/>
    </source>
</evidence>
<dbReference type="GO" id="GO:0016477">
    <property type="term" value="P:cell migration"/>
    <property type="evidence" value="ECO:0007669"/>
    <property type="project" value="UniProtKB-ARBA"/>
</dbReference>
<dbReference type="GO" id="GO:0004708">
    <property type="term" value="F:MAP kinase kinase activity"/>
    <property type="evidence" value="ECO:0007669"/>
    <property type="project" value="UniProtKB-EC"/>
</dbReference>
<keyword evidence="6" id="KW-0067">ATP-binding</keyword>
<dbReference type="InterPro" id="IPR052468">
    <property type="entry name" value="Dual_spec_MAPK_kinase"/>
</dbReference>
<proteinExistence type="evidence at transcript level"/>
<dbReference type="GO" id="GO:0043068">
    <property type="term" value="P:positive regulation of programmed cell death"/>
    <property type="evidence" value="ECO:0007669"/>
    <property type="project" value="UniProtKB-ARBA"/>
</dbReference>
<evidence type="ECO:0000256" key="6">
    <source>
        <dbReference type="ARBA" id="ARBA00022840"/>
    </source>
</evidence>
<dbReference type="FunFam" id="1.10.510.10:FF:000432">
    <property type="entry name" value="mitogen-activated protein kinase kinase 3"/>
    <property type="match status" value="1"/>
</dbReference>
<dbReference type="AlphaFoldDB" id="E9JEI3"/>
<evidence type="ECO:0000256" key="7">
    <source>
        <dbReference type="ARBA" id="ARBA00023137"/>
    </source>
</evidence>
<dbReference type="GO" id="GO:0005524">
    <property type="term" value="F:ATP binding"/>
    <property type="evidence" value="ECO:0007669"/>
    <property type="project" value="UniProtKB-KW"/>
</dbReference>
<dbReference type="OMA" id="NVWICME"/>
<keyword evidence="2" id="KW-0597">Phosphoprotein</keyword>
<evidence type="ECO:0000313" key="15">
    <source>
        <dbReference type="EMBL" id="ADM32526.1"/>
    </source>
</evidence>
<evidence type="ECO:0000256" key="4">
    <source>
        <dbReference type="ARBA" id="ARBA00022741"/>
    </source>
</evidence>
<keyword evidence="4" id="KW-0547">Nucleotide-binding</keyword>
<evidence type="ECO:0000256" key="1">
    <source>
        <dbReference type="ARBA" id="ARBA00022527"/>
    </source>
</evidence>
<organism evidence="15">
    <name type="scientific">Bombyx mori</name>
    <name type="common">Silk moth</name>
    <dbReference type="NCBI Taxonomy" id="7091"/>
    <lineage>
        <taxon>Eukaryota</taxon>
        <taxon>Metazoa</taxon>
        <taxon>Ecdysozoa</taxon>
        <taxon>Arthropoda</taxon>
        <taxon>Hexapoda</taxon>
        <taxon>Insecta</taxon>
        <taxon>Pterygota</taxon>
        <taxon>Neoptera</taxon>
        <taxon>Endopterygota</taxon>
        <taxon>Lepidoptera</taxon>
        <taxon>Glossata</taxon>
        <taxon>Ditrysia</taxon>
        <taxon>Bombycoidea</taxon>
        <taxon>Bombycidae</taxon>
        <taxon>Bombycinae</taxon>
        <taxon>Bombyx</taxon>
    </lineage>
</organism>
<dbReference type="Gene3D" id="3.30.200.20">
    <property type="entry name" value="Phosphorylase Kinase, domain 1"/>
    <property type="match status" value="1"/>
</dbReference>
<dbReference type="PROSITE" id="PS00108">
    <property type="entry name" value="PROTEIN_KINASE_ST"/>
    <property type="match status" value="1"/>
</dbReference>
<comment type="similarity">
    <text evidence="8">Belongs to the protein kinase superfamily. STE Ser/Thr protein kinase family. MAP kinase kinase subfamily.</text>
</comment>
<evidence type="ECO:0000256" key="8">
    <source>
        <dbReference type="ARBA" id="ARBA00038035"/>
    </source>
</evidence>
<dbReference type="GO" id="GO:0051239">
    <property type="term" value="P:regulation of multicellular organismal process"/>
    <property type="evidence" value="ECO:0007669"/>
    <property type="project" value="UniProtKB-ARBA"/>
</dbReference>
<name>E9JEI3_BOMMO</name>
<dbReference type="PaxDb" id="7091-BGIBMGA007646-TA"/>
<evidence type="ECO:0000259" key="14">
    <source>
        <dbReference type="PROSITE" id="PS50011"/>
    </source>
</evidence>
<reference evidence="16" key="3">
    <citation type="submission" date="2022-06" db="UniProtKB">
        <authorList>
            <consortium name="EnsemblMetazoa"/>
        </authorList>
    </citation>
    <scope>IDENTIFICATION</scope>
    <source>
        <strain evidence="16">p50T (Dazao)</strain>
    </source>
</reference>
<dbReference type="eggNOG" id="KOG0983">
    <property type="taxonomic scope" value="Eukaryota"/>
</dbReference>
<dbReference type="SUPFAM" id="SSF56112">
    <property type="entry name" value="Protein kinase-like (PK-like)"/>
    <property type="match status" value="1"/>
</dbReference>
<dbReference type="GO" id="GO:0006950">
    <property type="term" value="P:response to stress"/>
    <property type="evidence" value="ECO:0007669"/>
    <property type="project" value="UniProtKB-ARBA"/>
</dbReference>
<dbReference type="EC" id="2.7.12.2" evidence="9"/>
<dbReference type="GO" id="GO:0030707">
    <property type="term" value="P:follicle cell of egg chamber development"/>
    <property type="evidence" value="ECO:0007669"/>
    <property type="project" value="UniProtKB-ARBA"/>
</dbReference>
<keyword evidence="17" id="KW-1185">Reference proteome</keyword>
<dbReference type="GO" id="GO:0010508">
    <property type="term" value="P:positive regulation of autophagy"/>
    <property type="evidence" value="ECO:0007669"/>
    <property type="project" value="UniProtKB-ARBA"/>
</dbReference>
<dbReference type="SMART" id="SM00220">
    <property type="entry name" value="S_TKc"/>
    <property type="match status" value="1"/>
</dbReference>
<evidence type="ECO:0000256" key="13">
    <source>
        <dbReference type="SAM" id="MobiDB-lite"/>
    </source>
</evidence>
<keyword evidence="5" id="KW-0418">Kinase</keyword>
<evidence type="ECO:0000256" key="10">
    <source>
        <dbReference type="ARBA" id="ARBA00049014"/>
    </source>
</evidence>
<evidence type="ECO:0000256" key="2">
    <source>
        <dbReference type="ARBA" id="ARBA00022553"/>
    </source>
</evidence>
<dbReference type="PROSITE" id="PS50011">
    <property type="entry name" value="PROTEIN_KINASE_DOM"/>
    <property type="match status" value="1"/>
</dbReference>
<dbReference type="GO" id="GO:0004713">
    <property type="term" value="F:protein tyrosine kinase activity"/>
    <property type="evidence" value="ECO:0007669"/>
    <property type="project" value="UniProtKB-KW"/>
</dbReference>
<comment type="catalytic activity">
    <reaction evidence="10">
        <text>L-seryl-[protein] + ATP = O-phospho-L-seryl-[protein] + ADP + H(+)</text>
        <dbReference type="Rhea" id="RHEA:17989"/>
        <dbReference type="Rhea" id="RHEA-COMP:9863"/>
        <dbReference type="Rhea" id="RHEA-COMP:11604"/>
        <dbReference type="ChEBI" id="CHEBI:15378"/>
        <dbReference type="ChEBI" id="CHEBI:29999"/>
        <dbReference type="ChEBI" id="CHEBI:30616"/>
        <dbReference type="ChEBI" id="CHEBI:83421"/>
        <dbReference type="ChEBI" id="CHEBI:456216"/>
        <dbReference type="EC" id="2.7.12.2"/>
    </reaction>
</comment>
<evidence type="ECO:0000256" key="5">
    <source>
        <dbReference type="ARBA" id="ARBA00022777"/>
    </source>
</evidence>
<accession>E9JEI3</accession>
<dbReference type="InParanoid" id="E9JEI3"/>
<keyword evidence="7" id="KW-0829">Tyrosine-protein kinase</keyword>
<feature type="domain" description="Protein kinase" evidence="14">
    <location>
        <begin position="45"/>
        <end position="305"/>
    </location>
</feature>
<dbReference type="HOGENOM" id="CLU_000288_63_23_1"/>
<dbReference type="Gene3D" id="1.10.510.10">
    <property type="entry name" value="Transferase(Phosphotransferase) domain 1"/>
    <property type="match status" value="1"/>
</dbReference>
<dbReference type="GO" id="GO:0005829">
    <property type="term" value="C:cytosol"/>
    <property type="evidence" value="ECO:0007669"/>
    <property type="project" value="UniProtKB-ARBA"/>
</dbReference>
<dbReference type="CDD" id="cd06618">
    <property type="entry name" value="PKc_MKK7"/>
    <property type="match status" value="1"/>
</dbReference>
<reference evidence="15" key="2">
    <citation type="journal article" date="2010" name="BMC Genomics">
        <title>The genomic underpinnings of apoptosis in the silkworm, Bombyx mori.</title>
        <authorList>
            <person name="Zhang J.Y."/>
            <person name="Pan M.H."/>
            <person name="Sun Z.Y."/>
            <person name="Huang S.J."/>
            <person name="Yu Z.S."/>
            <person name="Liu D."/>
            <person name="Zhao D.H."/>
            <person name="Lu C."/>
        </authorList>
    </citation>
    <scope>NUCLEOTIDE SEQUENCE</scope>
</reference>
<feature type="region of interest" description="Disordered" evidence="13">
    <location>
        <begin position="320"/>
        <end position="409"/>
    </location>
</feature>
<feature type="compositionally biased region" description="Polar residues" evidence="13">
    <location>
        <begin position="346"/>
        <end position="366"/>
    </location>
</feature>
<dbReference type="InterPro" id="IPR000719">
    <property type="entry name" value="Prot_kinase_dom"/>
</dbReference>
<dbReference type="GO" id="GO:0004674">
    <property type="term" value="F:protein serine/threonine kinase activity"/>
    <property type="evidence" value="ECO:0007669"/>
    <property type="project" value="UniProtKB-KW"/>
</dbReference>
<dbReference type="InterPro" id="IPR011009">
    <property type="entry name" value="Kinase-like_dom_sf"/>
</dbReference>
<dbReference type="FunFam" id="3.30.200.20:FF:000040">
    <property type="entry name" value="Dual specificity mitogen-activated protein kinase kinase"/>
    <property type="match status" value="1"/>
</dbReference>
<gene>
    <name evidence="16" type="primary">100862753</name>
</gene>
<reference evidence="17" key="1">
    <citation type="journal article" date="2008" name="Insect Biochem. Mol. Biol.">
        <title>The genome of a lepidopteran model insect, the silkworm Bombyx mori.</title>
        <authorList>
            <consortium name="International Silkworm Genome Consortium"/>
        </authorList>
    </citation>
    <scope>NUCLEOTIDE SEQUENCE [LARGE SCALE GENOMIC DNA]</scope>
    <source>
        <strain evidence="17">p50T</strain>
    </source>
</reference>
<evidence type="ECO:0000313" key="16">
    <source>
        <dbReference type="EnsemblMetazoa" id="NP_001243912.1"/>
    </source>
</evidence>
<comment type="catalytic activity">
    <reaction evidence="11">
        <text>L-threonyl-[protein] + ATP = O-phospho-L-threonyl-[protein] + ADP + H(+)</text>
        <dbReference type="Rhea" id="RHEA:46608"/>
        <dbReference type="Rhea" id="RHEA-COMP:11060"/>
        <dbReference type="Rhea" id="RHEA-COMP:11605"/>
        <dbReference type="ChEBI" id="CHEBI:15378"/>
        <dbReference type="ChEBI" id="CHEBI:30013"/>
        <dbReference type="ChEBI" id="CHEBI:30616"/>
        <dbReference type="ChEBI" id="CHEBI:61977"/>
        <dbReference type="ChEBI" id="CHEBI:456216"/>
        <dbReference type="EC" id="2.7.12.2"/>
    </reaction>
</comment>
<dbReference type="EMBL" id="GQ426300">
    <property type="protein sequence ID" value="ADM32526.1"/>
    <property type="molecule type" value="mRNA"/>
</dbReference>
<dbReference type="PANTHER" id="PTHR47238:SF2">
    <property type="entry name" value="DUAL SPECIFICITY MITOGEN-ACTIVATED PROTEIN KINASE KINASE HEMIPTEROUS"/>
    <property type="match status" value="1"/>
</dbReference>
<evidence type="ECO:0000256" key="12">
    <source>
        <dbReference type="ARBA" id="ARBA00051693"/>
    </source>
</evidence>
<dbReference type="InterPro" id="IPR008271">
    <property type="entry name" value="Ser/Thr_kinase_AS"/>
</dbReference>
<dbReference type="Pfam" id="PF00069">
    <property type="entry name" value="Pkinase"/>
    <property type="match status" value="1"/>
</dbReference>
<evidence type="ECO:0000313" key="17">
    <source>
        <dbReference type="Proteomes" id="UP000005204"/>
    </source>
</evidence>
<dbReference type="STRING" id="7091.E9JEI3"/>
<evidence type="ECO:0000256" key="11">
    <source>
        <dbReference type="ARBA" id="ARBA00049299"/>
    </source>
</evidence>
<protein>
    <recommendedName>
        <fullName evidence="9">mitogen-activated protein kinase kinase</fullName>
        <ecNumber evidence="9">2.7.12.2</ecNumber>
    </recommendedName>
</protein>
<keyword evidence="3" id="KW-0808">Transferase</keyword>